<sequence length="164" mass="18874">MTQLAASAAELPLGDRSFDIVLASDVLEHIPPPVRMKVISEALRVADKLVIFGFPCGKEAHDSDRALRQEYLDNNLKVPEWLEEHMEADFPEPSLFGNLHGWKVEQFSNESLGFHKWMMKREMNRLFVRVTGRISRSLPGLTEKLLRNRDGNPSYRQIFVLTRI</sequence>
<evidence type="ECO:0000313" key="3">
    <source>
        <dbReference type="Proteomes" id="UP000534186"/>
    </source>
</evidence>
<dbReference type="Pfam" id="PF08241">
    <property type="entry name" value="Methyltransf_11"/>
    <property type="match status" value="1"/>
</dbReference>
<organism evidence="2 3">
    <name type="scientific">Tunturiibacter lichenicola</name>
    <dbReference type="NCBI Taxonomy" id="2051959"/>
    <lineage>
        <taxon>Bacteria</taxon>
        <taxon>Pseudomonadati</taxon>
        <taxon>Acidobacteriota</taxon>
        <taxon>Terriglobia</taxon>
        <taxon>Terriglobales</taxon>
        <taxon>Acidobacteriaceae</taxon>
        <taxon>Tunturiibacter</taxon>
    </lineage>
</organism>
<evidence type="ECO:0000313" key="2">
    <source>
        <dbReference type="EMBL" id="NYF53875.1"/>
    </source>
</evidence>
<dbReference type="GO" id="GO:0008757">
    <property type="term" value="F:S-adenosylmethionine-dependent methyltransferase activity"/>
    <property type="evidence" value="ECO:0007669"/>
    <property type="project" value="InterPro"/>
</dbReference>
<dbReference type="EMBL" id="JACCCV010000002">
    <property type="protein sequence ID" value="NYF53875.1"/>
    <property type="molecule type" value="Genomic_DNA"/>
</dbReference>
<dbReference type="InterPro" id="IPR029063">
    <property type="entry name" value="SAM-dependent_MTases_sf"/>
</dbReference>
<keyword evidence="2" id="KW-0808">Transferase</keyword>
<dbReference type="SUPFAM" id="SSF53335">
    <property type="entry name" value="S-adenosyl-L-methionine-dependent methyltransferases"/>
    <property type="match status" value="1"/>
</dbReference>
<evidence type="ECO:0000259" key="1">
    <source>
        <dbReference type="Pfam" id="PF08241"/>
    </source>
</evidence>
<proteinExistence type="predicted"/>
<dbReference type="InterPro" id="IPR013216">
    <property type="entry name" value="Methyltransf_11"/>
</dbReference>
<dbReference type="GO" id="GO:0032259">
    <property type="term" value="P:methylation"/>
    <property type="evidence" value="ECO:0007669"/>
    <property type="project" value="UniProtKB-KW"/>
</dbReference>
<name>A0A7Y9NQU1_9BACT</name>
<dbReference type="Gene3D" id="3.40.50.150">
    <property type="entry name" value="Vaccinia Virus protein VP39"/>
    <property type="match status" value="1"/>
</dbReference>
<protein>
    <submittedName>
        <fullName evidence="2">Ubiquinone/menaquinone biosynthesis C-methylase UbiE</fullName>
    </submittedName>
</protein>
<gene>
    <name evidence="2" type="ORF">HDF12_004274</name>
</gene>
<comment type="caution">
    <text evidence="2">The sequence shown here is derived from an EMBL/GenBank/DDBJ whole genome shotgun (WGS) entry which is preliminary data.</text>
</comment>
<dbReference type="AlphaFoldDB" id="A0A7Y9NQU1"/>
<keyword evidence="2" id="KW-0830">Ubiquinone</keyword>
<dbReference type="Proteomes" id="UP000534186">
    <property type="component" value="Unassembled WGS sequence"/>
</dbReference>
<accession>A0A7Y9NQU1</accession>
<keyword evidence="2" id="KW-0489">Methyltransferase</keyword>
<feature type="domain" description="Methyltransferase type 11" evidence="1">
    <location>
        <begin position="4"/>
        <end position="46"/>
    </location>
</feature>
<reference evidence="2 3" key="1">
    <citation type="submission" date="2020-07" db="EMBL/GenBank/DDBJ databases">
        <title>Genomic Encyclopedia of Type Strains, Phase IV (KMG-V): Genome sequencing to study the core and pangenomes of soil and plant-associated prokaryotes.</title>
        <authorList>
            <person name="Whitman W."/>
        </authorList>
    </citation>
    <scope>NUCLEOTIDE SEQUENCE [LARGE SCALE GENOMIC DNA]</scope>
    <source>
        <strain evidence="2 3">M8UP30</strain>
    </source>
</reference>